<dbReference type="NCBIfam" id="TIGR00109">
    <property type="entry name" value="hemH"/>
    <property type="match status" value="1"/>
</dbReference>
<dbReference type="UniPathway" id="UPA00252">
    <property type="reaction ID" value="UER00325"/>
</dbReference>
<evidence type="ECO:0000256" key="9">
    <source>
        <dbReference type="HAMAP-Rule" id="MF_00323"/>
    </source>
</evidence>
<dbReference type="PANTHER" id="PTHR11108:SF1">
    <property type="entry name" value="FERROCHELATASE, MITOCHONDRIAL"/>
    <property type="match status" value="1"/>
</dbReference>
<keyword evidence="4 9" id="KW-0408">Iron</keyword>
<dbReference type="FunFam" id="3.40.50.1400:FF:000002">
    <property type="entry name" value="Ferrochelatase"/>
    <property type="match status" value="1"/>
</dbReference>
<dbReference type="GO" id="GO:0005737">
    <property type="term" value="C:cytoplasm"/>
    <property type="evidence" value="ECO:0007669"/>
    <property type="project" value="UniProtKB-SubCell"/>
</dbReference>
<sequence length="348" mass="38865">MILPNPNMNTDGRHRPTDHPPVPAPRIGVLIVNLGSPDAPEAGAVRRYLAEFLSDPRVIEIPRLAWQPILRGIILRTRPAKSAKLYASIWDRQRGGSPLTLHTRDQAAALAEALPDCRVDFAMRYGNPSITSRLNEMKAAGCERILIVPMYPQYSAATSATVADRVADWMRGQRWQPALRTAAPWYDDPAYIEALAEDYRAGLAALDFRPDELILTFHGMPRRTLELGDPYHCHCQKTARLVGERLDLPVRIVFQSRFGRAEWLQPYLDKTLEALPAEGVKRVAVAAPGFPADCLETLEEIAIQGREQFEGAGGTHFAYLPCLNARPAGIRLLTHLVERDLAGWRESR</sequence>
<accession>M2U4R0</accession>
<evidence type="ECO:0000256" key="7">
    <source>
        <dbReference type="ARBA" id="ARBA00023244"/>
    </source>
</evidence>
<dbReference type="EC" id="4.98.1.1" evidence="9 10"/>
<proteinExistence type="inferred from homology"/>
<dbReference type="InterPro" id="IPR033659">
    <property type="entry name" value="Ferrochelatase_N"/>
</dbReference>
<evidence type="ECO:0000256" key="6">
    <source>
        <dbReference type="ARBA" id="ARBA00023239"/>
    </source>
</evidence>
<name>M2U4R0_9SPHN</name>
<comment type="function">
    <text evidence="9 10">Catalyzes the ferrous insertion into protoporphyrin IX.</text>
</comment>
<dbReference type="InterPro" id="IPR033644">
    <property type="entry name" value="Ferrochelatase_C"/>
</dbReference>
<organism evidence="12 13">
    <name type="scientific">Pacificimonas flava</name>
    <dbReference type="NCBI Taxonomy" id="1234595"/>
    <lineage>
        <taxon>Bacteria</taxon>
        <taxon>Pseudomonadati</taxon>
        <taxon>Pseudomonadota</taxon>
        <taxon>Alphaproteobacteria</taxon>
        <taxon>Sphingomonadales</taxon>
        <taxon>Sphingosinicellaceae</taxon>
        <taxon>Pacificimonas</taxon>
    </lineage>
</organism>
<comment type="catalytic activity">
    <reaction evidence="8">
        <text>Fe-coproporphyrin III + 2 H(+) = coproporphyrin III + Fe(2+)</text>
        <dbReference type="Rhea" id="RHEA:49572"/>
        <dbReference type="ChEBI" id="CHEBI:15378"/>
        <dbReference type="ChEBI" id="CHEBI:29033"/>
        <dbReference type="ChEBI" id="CHEBI:68438"/>
        <dbReference type="ChEBI" id="CHEBI:131725"/>
        <dbReference type="EC" id="4.99.1.9"/>
    </reaction>
    <physiologicalReaction direction="right-to-left" evidence="8">
        <dbReference type="Rhea" id="RHEA:49574"/>
    </physiologicalReaction>
</comment>
<evidence type="ECO:0000256" key="5">
    <source>
        <dbReference type="ARBA" id="ARBA00023133"/>
    </source>
</evidence>
<keyword evidence="13" id="KW-1185">Reference proteome</keyword>
<feature type="compositionally biased region" description="Polar residues" evidence="11">
    <location>
        <begin position="1"/>
        <end position="10"/>
    </location>
</feature>
<dbReference type="GO" id="GO:0004325">
    <property type="term" value="F:ferrochelatase activity"/>
    <property type="evidence" value="ECO:0007669"/>
    <property type="project" value="UniProtKB-UniRule"/>
</dbReference>
<comment type="similarity">
    <text evidence="1 9 10">Belongs to the ferrochelatase family.</text>
</comment>
<keyword evidence="7 9" id="KW-0627">Porphyrin biosynthesis</keyword>
<comment type="catalytic activity">
    <reaction evidence="9 10">
        <text>heme b + 2 H(+) = protoporphyrin IX + Fe(2+)</text>
        <dbReference type="Rhea" id="RHEA:22584"/>
        <dbReference type="ChEBI" id="CHEBI:15378"/>
        <dbReference type="ChEBI" id="CHEBI:29033"/>
        <dbReference type="ChEBI" id="CHEBI:57306"/>
        <dbReference type="ChEBI" id="CHEBI:60344"/>
        <dbReference type="EC" id="4.98.1.1"/>
    </reaction>
</comment>
<keyword evidence="3 9" id="KW-0479">Metal-binding</keyword>
<keyword evidence="6 9" id="KW-0456">Lyase</keyword>
<comment type="subcellular location">
    <subcellularLocation>
        <location evidence="9 10">Cytoplasm</location>
    </subcellularLocation>
</comment>
<evidence type="ECO:0000256" key="1">
    <source>
        <dbReference type="ARBA" id="ARBA00007718"/>
    </source>
</evidence>
<evidence type="ECO:0000256" key="3">
    <source>
        <dbReference type="ARBA" id="ARBA00022723"/>
    </source>
</evidence>
<dbReference type="InterPro" id="IPR001015">
    <property type="entry name" value="Ferrochelatase"/>
</dbReference>
<protein>
    <recommendedName>
        <fullName evidence="9 10">Ferrochelatase</fullName>
        <ecNumber evidence="9 10">4.98.1.1</ecNumber>
    </recommendedName>
    <alternativeName>
        <fullName evidence="9">Heme synthase</fullName>
    </alternativeName>
    <alternativeName>
        <fullName evidence="9">Protoheme ferro-lyase</fullName>
    </alternativeName>
</protein>
<dbReference type="GO" id="GO:0046872">
    <property type="term" value="F:metal ion binding"/>
    <property type="evidence" value="ECO:0007669"/>
    <property type="project" value="UniProtKB-KW"/>
</dbReference>
<dbReference type="CDD" id="cd03411">
    <property type="entry name" value="Ferrochelatase_N"/>
    <property type="match status" value="1"/>
</dbReference>
<dbReference type="Proteomes" id="UP000011717">
    <property type="component" value="Unassembled WGS sequence"/>
</dbReference>
<evidence type="ECO:0000256" key="8">
    <source>
        <dbReference type="ARBA" id="ARBA00024536"/>
    </source>
</evidence>
<dbReference type="GO" id="GO:0006783">
    <property type="term" value="P:heme biosynthetic process"/>
    <property type="evidence" value="ECO:0007669"/>
    <property type="project" value="UniProtKB-UniRule"/>
</dbReference>
<evidence type="ECO:0000256" key="11">
    <source>
        <dbReference type="SAM" id="MobiDB-lite"/>
    </source>
</evidence>
<keyword evidence="5 9" id="KW-0350">Heme biosynthesis</keyword>
<feature type="region of interest" description="Disordered" evidence="11">
    <location>
        <begin position="1"/>
        <end position="22"/>
    </location>
</feature>
<dbReference type="PATRIC" id="fig|1234595.3.peg.1567"/>
<feature type="binding site" evidence="9">
    <location>
        <position position="296"/>
    </location>
    <ligand>
        <name>Fe(2+)</name>
        <dbReference type="ChEBI" id="CHEBI:29033"/>
    </ligand>
</feature>
<evidence type="ECO:0000313" key="12">
    <source>
        <dbReference type="EMBL" id="EMD82968.1"/>
    </source>
</evidence>
<evidence type="ECO:0000256" key="2">
    <source>
        <dbReference type="ARBA" id="ARBA00022490"/>
    </source>
</evidence>
<evidence type="ECO:0000313" key="13">
    <source>
        <dbReference type="Proteomes" id="UP000011717"/>
    </source>
</evidence>
<dbReference type="SUPFAM" id="SSF53800">
    <property type="entry name" value="Chelatase"/>
    <property type="match status" value="1"/>
</dbReference>
<dbReference type="AlphaFoldDB" id="M2U4R0"/>
<dbReference type="Pfam" id="PF00762">
    <property type="entry name" value="Ferrochelatase"/>
    <property type="match status" value="1"/>
</dbReference>
<comment type="caution">
    <text evidence="12">The sequence shown here is derived from an EMBL/GenBank/DDBJ whole genome shotgun (WGS) entry which is preliminary data.</text>
</comment>
<dbReference type="RefSeq" id="WP_008601612.1">
    <property type="nucleotide sequence ID" value="NZ_AMRV01000004.1"/>
</dbReference>
<feature type="binding site" evidence="9">
    <location>
        <position position="218"/>
    </location>
    <ligand>
        <name>Fe(2+)</name>
        <dbReference type="ChEBI" id="CHEBI:29033"/>
    </ligand>
</feature>
<evidence type="ECO:0000256" key="10">
    <source>
        <dbReference type="RuleBase" id="RU000607"/>
    </source>
</evidence>
<dbReference type="PANTHER" id="PTHR11108">
    <property type="entry name" value="FERROCHELATASE"/>
    <property type="match status" value="1"/>
</dbReference>
<dbReference type="Gene3D" id="3.40.50.1400">
    <property type="match status" value="2"/>
</dbReference>
<dbReference type="HAMAP" id="MF_00323">
    <property type="entry name" value="Ferrochelatase"/>
    <property type="match status" value="1"/>
</dbReference>
<reference evidence="12 13" key="1">
    <citation type="journal article" date="2013" name="Genome Announc.">
        <title>Draft Genome Sequence of Strain JLT2015T, Belonging to the Family Sphingomonadaceae of the Alphaproteobacteria.</title>
        <authorList>
            <person name="Tang K."/>
            <person name="Liu K."/>
            <person name="Li S."/>
            <person name="Jiao N."/>
        </authorList>
    </citation>
    <scope>NUCLEOTIDE SEQUENCE [LARGE SCALE GENOMIC DNA]</scope>
    <source>
        <strain evidence="12 13">JLT2015</strain>
    </source>
</reference>
<dbReference type="InterPro" id="IPR019772">
    <property type="entry name" value="Ferrochelatase_AS"/>
</dbReference>
<comment type="pathway">
    <text evidence="9 10">Porphyrin-containing compound metabolism; protoheme biosynthesis; protoheme from protoporphyrin-IX: step 1/1.</text>
</comment>
<gene>
    <name evidence="9" type="primary">hemH</name>
    <name evidence="12" type="ORF">C725_1566</name>
</gene>
<keyword evidence="2 9" id="KW-0963">Cytoplasm</keyword>
<dbReference type="EMBL" id="AMRV01000004">
    <property type="protein sequence ID" value="EMD82968.1"/>
    <property type="molecule type" value="Genomic_DNA"/>
</dbReference>
<evidence type="ECO:0000256" key="4">
    <source>
        <dbReference type="ARBA" id="ARBA00023004"/>
    </source>
</evidence>
<dbReference type="PROSITE" id="PS00534">
    <property type="entry name" value="FERROCHELATASE"/>
    <property type="match status" value="1"/>
</dbReference>
<dbReference type="CDD" id="cd00419">
    <property type="entry name" value="Ferrochelatase_C"/>
    <property type="match status" value="1"/>
</dbReference>